<evidence type="ECO:0000256" key="10">
    <source>
        <dbReference type="PROSITE-ProRule" id="PRU00125"/>
    </source>
</evidence>
<dbReference type="InterPro" id="IPR001781">
    <property type="entry name" value="Znf_LIM"/>
</dbReference>
<dbReference type="CDD" id="cd00086">
    <property type="entry name" value="homeodomain"/>
    <property type="match status" value="1"/>
</dbReference>
<dbReference type="SUPFAM" id="SSF46689">
    <property type="entry name" value="Homeodomain-like"/>
    <property type="match status" value="1"/>
</dbReference>
<sequence>MVIQHSSIHDLNQKQLLFYHTNFYSFFIQKENILIIFHYFISRFRLSSCSRCGIKLNKNDLIFQVNYDTLYHESCFTCYSCGRLLKYGDTYILENQTIQCSLHNHTTTNNNSNPGPIKNERIISNEKLHKRLDKNNGKIKRIRTSFKHQQLRIMKSYFEFSHNPDSKDLKQLSQKTGLSKRVLQVS</sequence>
<dbReference type="GO" id="GO:0005634">
    <property type="term" value="C:nucleus"/>
    <property type="evidence" value="ECO:0007669"/>
    <property type="project" value="UniProtKB-SubCell"/>
</dbReference>
<dbReference type="PANTHER" id="PTHR24208:SF168">
    <property type="entry name" value="PROTEIN APTEROUS"/>
    <property type="match status" value="1"/>
</dbReference>
<keyword evidence="13" id="KW-1185">Reference proteome</keyword>
<keyword evidence="8 9" id="KW-0539">Nucleus</keyword>
<dbReference type="STRING" id="48269.A0A183LS74"/>
<evidence type="ECO:0000256" key="8">
    <source>
        <dbReference type="ARBA" id="ARBA00023242"/>
    </source>
</evidence>
<dbReference type="InterPro" id="IPR009057">
    <property type="entry name" value="Homeodomain-like_sf"/>
</dbReference>
<keyword evidence="6 9" id="KW-0238">DNA-binding</keyword>
<dbReference type="GO" id="GO:0000977">
    <property type="term" value="F:RNA polymerase II transcription regulatory region sequence-specific DNA binding"/>
    <property type="evidence" value="ECO:0007669"/>
    <property type="project" value="TreeGrafter"/>
</dbReference>
<dbReference type="Proteomes" id="UP000277204">
    <property type="component" value="Unassembled WGS sequence"/>
</dbReference>
<evidence type="ECO:0000256" key="11">
    <source>
        <dbReference type="RuleBase" id="RU000682"/>
    </source>
</evidence>
<protein>
    <submittedName>
        <fullName evidence="12">Uncharacterized protein</fullName>
    </submittedName>
</protein>
<evidence type="ECO:0000313" key="13">
    <source>
        <dbReference type="Proteomes" id="UP000277204"/>
    </source>
</evidence>
<reference evidence="12 13" key="1">
    <citation type="submission" date="2018-11" db="EMBL/GenBank/DDBJ databases">
        <authorList>
            <consortium name="Pathogen Informatics"/>
        </authorList>
    </citation>
    <scope>NUCLEOTIDE SEQUENCE [LARGE SCALE GENOMIC DNA]</scope>
    <source>
        <strain evidence="12 13">Zambia</strain>
    </source>
</reference>
<evidence type="ECO:0000256" key="2">
    <source>
        <dbReference type="ARBA" id="ARBA00022723"/>
    </source>
</evidence>
<dbReference type="PANTHER" id="PTHR24208">
    <property type="entry name" value="LIM/HOMEOBOX PROTEIN LHX"/>
    <property type="match status" value="1"/>
</dbReference>
<dbReference type="Gene3D" id="1.10.10.60">
    <property type="entry name" value="Homeodomain-like"/>
    <property type="match status" value="1"/>
</dbReference>
<dbReference type="Gene3D" id="2.10.110.10">
    <property type="entry name" value="Cysteine Rich Protein"/>
    <property type="match status" value="1"/>
</dbReference>
<evidence type="ECO:0000256" key="3">
    <source>
        <dbReference type="ARBA" id="ARBA00022737"/>
    </source>
</evidence>
<dbReference type="SMART" id="SM00132">
    <property type="entry name" value="LIM"/>
    <property type="match status" value="1"/>
</dbReference>
<keyword evidence="4 10" id="KW-0862">Zinc</keyword>
<evidence type="ECO:0000256" key="9">
    <source>
        <dbReference type="PROSITE-ProRule" id="PRU00108"/>
    </source>
</evidence>
<gene>
    <name evidence="12" type="ORF">SMRZ_LOCUS6650</name>
</gene>
<keyword evidence="7 9" id="KW-0371">Homeobox</keyword>
<dbReference type="GO" id="GO:0000981">
    <property type="term" value="F:DNA-binding transcription factor activity, RNA polymerase II-specific"/>
    <property type="evidence" value="ECO:0007669"/>
    <property type="project" value="TreeGrafter"/>
</dbReference>
<accession>A0A183LS74</accession>
<keyword evidence="5 10" id="KW-0440">LIM domain</keyword>
<dbReference type="PROSITE" id="PS00478">
    <property type="entry name" value="LIM_DOMAIN_1"/>
    <property type="match status" value="1"/>
</dbReference>
<evidence type="ECO:0000256" key="4">
    <source>
        <dbReference type="ARBA" id="ARBA00022833"/>
    </source>
</evidence>
<evidence type="ECO:0000256" key="6">
    <source>
        <dbReference type="ARBA" id="ARBA00023125"/>
    </source>
</evidence>
<dbReference type="Pfam" id="PF00046">
    <property type="entry name" value="Homeodomain"/>
    <property type="match status" value="1"/>
</dbReference>
<name>A0A183LS74_9TREM</name>
<evidence type="ECO:0000256" key="1">
    <source>
        <dbReference type="ARBA" id="ARBA00004123"/>
    </source>
</evidence>
<dbReference type="SMART" id="SM00389">
    <property type="entry name" value="HOX"/>
    <property type="match status" value="1"/>
</dbReference>
<dbReference type="InterPro" id="IPR050453">
    <property type="entry name" value="LIM_Homeobox_TF"/>
</dbReference>
<dbReference type="GO" id="GO:0046872">
    <property type="term" value="F:metal ion binding"/>
    <property type="evidence" value="ECO:0007669"/>
    <property type="project" value="UniProtKB-KW"/>
</dbReference>
<organism evidence="12 13">
    <name type="scientific">Schistosoma margrebowiei</name>
    <dbReference type="NCBI Taxonomy" id="48269"/>
    <lineage>
        <taxon>Eukaryota</taxon>
        <taxon>Metazoa</taxon>
        <taxon>Spiralia</taxon>
        <taxon>Lophotrochozoa</taxon>
        <taxon>Platyhelminthes</taxon>
        <taxon>Trematoda</taxon>
        <taxon>Digenea</taxon>
        <taxon>Strigeidida</taxon>
        <taxon>Schistosomatoidea</taxon>
        <taxon>Schistosomatidae</taxon>
        <taxon>Schistosoma</taxon>
    </lineage>
</organism>
<dbReference type="PROSITE" id="PS50071">
    <property type="entry name" value="HOMEOBOX_2"/>
    <property type="match status" value="1"/>
</dbReference>
<dbReference type="Pfam" id="PF00412">
    <property type="entry name" value="LIM"/>
    <property type="match status" value="1"/>
</dbReference>
<evidence type="ECO:0000313" key="12">
    <source>
        <dbReference type="EMBL" id="VDO72273.1"/>
    </source>
</evidence>
<evidence type="ECO:0000256" key="7">
    <source>
        <dbReference type="ARBA" id="ARBA00023155"/>
    </source>
</evidence>
<dbReference type="EMBL" id="UZAI01002513">
    <property type="protein sequence ID" value="VDO72273.1"/>
    <property type="molecule type" value="Genomic_DNA"/>
</dbReference>
<dbReference type="GO" id="GO:0030182">
    <property type="term" value="P:neuron differentiation"/>
    <property type="evidence" value="ECO:0007669"/>
    <property type="project" value="TreeGrafter"/>
</dbReference>
<evidence type="ECO:0000256" key="5">
    <source>
        <dbReference type="ARBA" id="ARBA00023038"/>
    </source>
</evidence>
<keyword evidence="3" id="KW-0677">Repeat</keyword>
<comment type="subcellular location">
    <subcellularLocation>
        <location evidence="1 9 11">Nucleus</location>
    </subcellularLocation>
</comment>
<dbReference type="InterPro" id="IPR001356">
    <property type="entry name" value="HD"/>
</dbReference>
<dbReference type="AlphaFoldDB" id="A0A183LS74"/>
<keyword evidence="2 10" id="KW-0479">Metal-binding</keyword>
<proteinExistence type="predicted"/>
<dbReference type="PROSITE" id="PS50023">
    <property type="entry name" value="LIM_DOMAIN_2"/>
    <property type="match status" value="1"/>
</dbReference>